<accession>G7W3S4</accession>
<gene>
    <name evidence="2" type="ordered locus">HPL003_09615</name>
</gene>
<reference key="2">
    <citation type="submission" date="2011-11" db="EMBL/GenBank/DDBJ databases">
        <authorList>
            <person name="Shin S.H."/>
            <person name="Kim S."/>
            <person name="Kim J.Y."/>
        </authorList>
    </citation>
    <scope>NUCLEOTIDE SEQUENCE</scope>
    <source>
        <strain>HPL-003</strain>
    </source>
</reference>
<organism evidence="2 3">
    <name type="scientific">Paenibacillus terrae (strain HPL-003)</name>
    <dbReference type="NCBI Taxonomy" id="985665"/>
    <lineage>
        <taxon>Bacteria</taxon>
        <taxon>Bacillati</taxon>
        <taxon>Bacillota</taxon>
        <taxon>Bacilli</taxon>
        <taxon>Bacillales</taxon>
        <taxon>Paenibacillaceae</taxon>
        <taxon>Paenibacillus</taxon>
    </lineage>
</organism>
<evidence type="ECO:0000313" key="3">
    <source>
        <dbReference type="Proteomes" id="UP000005876"/>
    </source>
</evidence>
<feature type="region of interest" description="Disordered" evidence="1">
    <location>
        <begin position="1"/>
        <end position="34"/>
    </location>
</feature>
<dbReference type="AlphaFoldDB" id="G7W3S4"/>
<dbReference type="HOGENOM" id="CLU_3374976_0_0_9"/>
<protein>
    <submittedName>
        <fullName evidence="2">Uncharacterized protein</fullName>
    </submittedName>
</protein>
<name>G7W3S4_PAETH</name>
<evidence type="ECO:0000256" key="1">
    <source>
        <dbReference type="SAM" id="MobiDB-lite"/>
    </source>
</evidence>
<dbReference type="Proteomes" id="UP000005876">
    <property type="component" value="Chromosome"/>
</dbReference>
<evidence type="ECO:0000313" key="2">
    <source>
        <dbReference type="EMBL" id="AET58684.1"/>
    </source>
</evidence>
<reference evidence="2 3" key="3">
    <citation type="journal article" date="2012" name="J. Bacteriol.">
        <title>Genome Sequence of Paenibacillus terrae HPL-003, a Xylanase-Producing Bacterium Isolated from Soil Found in Forest Residue.</title>
        <authorList>
            <person name="Shin S.H."/>
            <person name="Kim S."/>
            <person name="Kim J.Y."/>
            <person name="Song H.Y."/>
            <person name="Cho S.J."/>
            <person name="Kim D.R."/>
            <person name="Lee K.I."/>
            <person name="Lim H.K."/>
            <person name="Park N.J."/>
            <person name="Hwang I.T."/>
            <person name="Yang K.S."/>
        </authorList>
    </citation>
    <scope>NUCLEOTIDE SEQUENCE [LARGE SCALE GENOMIC DNA]</scope>
    <source>
        <strain evidence="2 3">HPL-003</strain>
    </source>
</reference>
<proteinExistence type="predicted"/>
<sequence>MVERYTRMKMTGEPVWESHPGSTEGARRQHPAGG</sequence>
<dbReference type="KEGG" id="pta:HPL003_09615"/>
<dbReference type="STRING" id="985665.HPL003_09615"/>
<reference evidence="3" key="1">
    <citation type="submission" date="2011-11" db="EMBL/GenBank/DDBJ databases">
        <title>Complete sequence of Paenibacillus terrae HPL-003.</title>
        <authorList>
            <person name="Shin S.H."/>
            <person name="Kim S."/>
            <person name="Kim J.Y."/>
        </authorList>
    </citation>
    <scope>NUCLEOTIDE SEQUENCE [LARGE SCALE GENOMIC DNA]</scope>
    <source>
        <strain evidence="3">HPL-003</strain>
    </source>
</reference>
<dbReference type="EMBL" id="CP003107">
    <property type="protein sequence ID" value="AET58684.1"/>
    <property type="molecule type" value="Genomic_DNA"/>
</dbReference>